<accession>A0A512HBQ2</accession>
<dbReference type="InterPro" id="IPR013767">
    <property type="entry name" value="PAS_fold"/>
</dbReference>
<comment type="caution">
    <text evidence="11">The sequence shown here is derived from an EMBL/GenBank/DDBJ whole genome shotgun (WGS) entry which is preliminary data.</text>
</comment>
<dbReference type="PROSITE" id="PS50109">
    <property type="entry name" value="HIS_KIN"/>
    <property type="match status" value="1"/>
</dbReference>
<dbReference type="EC" id="2.7.13.3" evidence="3"/>
<evidence type="ECO:0000256" key="6">
    <source>
        <dbReference type="ARBA" id="ARBA00022777"/>
    </source>
</evidence>
<dbReference type="SMART" id="SM00091">
    <property type="entry name" value="PAS"/>
    <property type="match status" value="1"/>
</dbReference>
<evidence type="ECO:0000256" key="3">
    <source>
        <dbReference type="ARBA" id="ARBA00012438"/>
    </source>
</evidence>
<keyword evidence="4" id="KW-0597">Phosphoprotein</keyword>
<evidence type="ECO:0000256" key="4">
    <source>
        <dbReference type="ARBA" id="ARBA00022553"/>
    </source>
</evidence>
<evidence type="ECO:0000256" key="1">
    <source>
        <dbReference type="ARBA" id="ARBA00000085"/>
    </source>
</evidence>
<dbReference type="Pfam" id="PF00989">
    <property type="entry name" value="PAS"/>
    <property type="match status" value="1"/>
</dbReference>
<dbReference type="AlphaFoldDB" id="A0A512HBQ2"/>
<evidence type="ECO:0000259" key="8">
    <source>
        <dbReference type="PROSITE" id="PS50109"/>
    </source>
</evidence>
<keyword evidence="12" id="KW-1185">Reference proteome</keyword>
<evidence type="ECO:0000256" key="7">
    <source>
        <dbReference type="SAM" id="MobiDB-lite"/>
    </source>
</evidence>
<sequence>MPAPEPDDPLASLFQLLGDSADEDPRGTPDDEDPPDEAFPTPTPFPADDETSVATRARTAGLHWLADVAPEPPAPPRDARTPSSLDTPPARHPHADPSPSRPTQTAQTVPPAEAPPESLPPLPTPAREPGEDEDPLVLMDLVAEDPPVSHAEPDLAPSGTPTARSPSEPPASAPDTPGIDTAALHAAWMAEAARHLGGPPDSEPPPGGFPEDLARTDDPDDNEGARTLERLREALDEEDAPPEGLMASPDPLGSPHPALRDDDLPLDRPPLAEALARRAPEPPGFLHRLPVGGRLALLGLPGFASLGGAAWLAHLTHLLDRPTLVAATGGAALVYGTVCWIFARSVTRPLNDLAQATSGLSIDASPALLPGLGRRDRFGAVARAVQDYRLTMEEQAEFLRQQADAAKIYLAAVLDGAPDALITIDQRGVIVGFNPGAEDLFGHPAPRAIGRPLTILMPGGREAGTEGGLPWFRPEDERERHNPVRRVLAQRADGSIFPAEIVVQEVSRENAGVLFVLFLRDQSGLEGQAHEGERTRRLADEARSAHSEVLNVLANELAYPVEAMNVALGSGRLDLERLEAGLGLLNAITNDIRGFANLEAGLVDLNFAPVELPALYDRVVDITREVADEFGLSLGLRVEPDAPRTVLGDEALIETVLANLFECSVLFNALDPTLHSSQPGGVALTARRVGEPGQPQRLRIEVGCDAKTVARAHLHAGGRHQPLVLSTAARLRLETGGRRGRTGLILVITKRLVQLMRGSIGMDTWPGRGTTLWIELET</sequence>
<comment type="catalytic activity">
    <reaction evidence="1">
        <text>ATP + protein L-histidine = ADP + protein N-phospho-L-histidine.</text>
        <dbReference type="EC" id="2.7.13.3"/>
    </reaction>
</comment>
<dbReference type="EMBL" id="BJZO01000114">
    <property type="protein sequence ID" value="GEO82820.1"/>
    <property type="molecule type" value="Genomic_DNA"/>
</dbReference>
<comment type="subcellular location">
    <subcellularLocation>
        <location evidence="2">Membrane</location>
    </subcellularLocation>
</comment>
<evidence type="ECO:0000313" key="11">
    <source>
        <dbReference type="EMBL" id="GEO82820.1"/>
    </source>
</evidence>
<keyword evidence="6 11" id="KW-0418">Kinase</keyword>
<evidence type="ECO:0000259" key="10">
    <source>
        <dbReference type="PROSITE" id="PS50885"/>
    </source>
</evidence>
<dbReference type="InterPro" id="IPR035965">
    <property type="entry name" value="PAS-like_dom_sf"/>
</dbReference>
<reference evidence="11 12" key="1">
    <citation type="submission" date="2019-07" db="EMBL/GenBank/DDBJ databases">
        <title>Whole genome shotgun sequence of Rhodospirillum oryzae NBRC 107573.</title>
        <authorList>
            <person name="Hosoyama A."/>
            <person name="Uohara A."/>
            <person name="Ohji S."/>
            <person name="Ichikawa N."/>
        </authorList>
    </citation>
    <scope>NUCLEOTIDE SEQUENCE [LARGE SCALE GENOMIC DNA]</scope>
    <source>
        <strain evidence="11 12">NBRC 107573</strain>
    </source>
</reference>
<keyword evidence="5" id="KW-0808">Transferase</keyword>
<dbReference type="Gene3D" id="3.30.565.10">
    <property type="entry name" value="Histidine kinase-like ATPase, C-terminal domain"/>
    <property type="match status" value="1"/>
</dbReference>
<dbReference type="Pfam" id="PF02518">
    <property type="entry name" value="HATPase_c"/>
    <property type="match status" value="1"/>
</dbReference>
<feature type="domain" description="PAS" evidence="9">
    <location>
        <begin position="406"/>
        <end position="491"/>
    </location>
</feature>
<feature type="compositionally biased region" description="Pro residues" evidence="7">
    <location>
        <begin position="112"/>
        <end position="126"/>
    </location>
</feature>
<dbReference type="GO" id="GO:0004673">
    <property type="term" value="F:protein histidine kinase activity"/>
    <property type="evidence" value="ECO:0007669"/>
    <property type="project" value="UniProtKB-EC"/>
</dbReference>
<dbReference type="InterPro" id="IPR003660">
    <property type="entry name" value="HAMP_dom"/>
</dbReference>
<name>A0A512HBQ2_9PROT</name>
<dbReference type="InterPro" id="IPR036890">
    <property type="entry name" value="HATPase_C_sf"/>
</dbReference>
<dbReference type="GO" id="GO:0006355">
    <property type="term" value="P:regulation of DNA-templated transcription"/>
    <property type="evidence" value="ECO:0007669"/>
    <property type="project" value="InterPro"/>
</dbReference>
<dbReference type="RefSeq" id="WP_170245142.1">
    <property type="nucleotide sequence ID" value="NZ_BJZO01000114.1"/>
</dbReference>
<dbReference type="NCBIfam" id="TIGR00229">
    <property type="entry name" value="sensory_box"/>
    <property type="match status" value="1"/>
</dbReference>
<dbReference type="GO" id="GO:0007165">
    <property type="term" value="P:signal transduction"/>
    <property type="evidence" value="ECO:0007669"/>
    <property type="project" value="InterPro"/>
</dbReference>
<dbReference type="Gene3D" id="6.10.340.10">
    <property type="match status" value="1"/>
</dbReference>
<dbReference type="SUPFAM" id="SSF55785">
    <property type="entry name" value="PYP-like sensor domain (PAS domain)"/>
    <property type="match status" value="1"/>
</dbReference>
<organism evidence="11 12">
    <name type="scientific">Pararhodospirillum oryzae</name>
    <dbReference type="NCBI Taxonomy" id="478448"/>
    <lineage>
        <taxon>Bacteria</taxon>
        <taxon>Pseudomonadati</taxon>
        <taxon>Pseudomonadota</taxon>
        <taxon>Alphaproteobacteria</taxon>
        <taxon>Rhodospirillales</taxon>
        <taxon>Rhodospirillaceae</taxon>
        <taxon>Pararhodospirillum</taxon>
    </lineage>
</organism>
<gene>
    <name evidence="11" type="ORF">ROR02_29510</name>
</gene>
<dbReference type="InterPro" id="IPR005467">
    <property type="entry name" value="His_kinase_dom"/>
</dbReference>
<dbReference type="Proteomes" id="UP000321567">
    <property type="component" value="Unassembled WGS sequence"/>
</dbReference>
<dbReference type="GO" id="GO:0016020">
    <property type="term" value="C:membrane"/>
    <property type="evidence" value="ECO:0007669"/>
    <property type="project" value="UniProtKB-SubCell"/>
</dbReference>
<dbReference type="PANTHER" id="PTHR43047:SF64">
    <property type="entry name" value="HISTIDINE KINASE CONTAINING CHEY-HOMOLOGOUS RECEIVER DOMAIN AND PAS DOMAIN-RELATED"/>
    <property type="match status" value="1"/>
</dbReference>
<dbReference type="Gene3D" id="3.30.450.20">
    <property type="entry name" value="PAS domain"/>
    <property type="match status" value="1"/>
</dbReference>
<protein>
    <recommendedName>
        <fullName evidence="3">histidine kinase</fullName>
        <ecNumber evidence="3">2.7.13.3</ecNumber>
    </recommendedName>
</protein>
<feature type="region of interest" description="Disordered" evidence="7">
    <location>
        <begin position="1"/>
        <end position="262"/>
    </location>
</feature>
<dbReference type="PANTHER" id="PTHR43047">
    <property type="entry name" value="TWO-COMPONENT HISTIDINE PROTEIN KINASE"/>
    <property type="match status" value="1"/>
</dbReference>
<proteinExistence type="predicted"/>
<dbReference type="CDD" id="cd00130">
    <property type="entry name" value="PAS"/>
    <property type="match status" value="1"/>
</dbReference>
<feature type="domain" description="Histidine kinase" evidence="8">
    <location>
        <begin position="552"/>
        <end position="778"/>
    </location>
</feature>
<feature type="compositionally biased region" description="Basic and acidic residues" evidence="7">
    <location>
        <begin position="212"/>
        <end position="234"/>
    </location>
</feature>
<evidence type="ECO:0000256" key="5">
    <source>
        <dbReference type="ARBA" id="ARBA00022679"/>
    </source>
</evidence>
<dbReference type="PROSITE" id="PS50885">
    <property type="entry name" value="HAMP"/>
    <property type="match status" value="1"/>
</dbReference>
<feature type="compositionally biased region" description="Low complexity" evidence="7">
    <location>
        <begin position="173"/>
        <end position="191"/>
    </location>
</feature>
<dbReference type="PROSITE" id="PS50112">
    <property type="entry name" value="PAS"/>
    <property type="match status" value="1"/>
</dbReference>
<evidence type="ECO:0000259" key="9">
    <source>
        <dbReference type="PROSITE" id="PS50112"/>
    </source>
</evidence>
<evidence type="ECO:0000256" key="2">
    <source>
        <dbReference type="ARBA" id="ARBA00004370"/>
    </source>
</evidence>
<feature type="domain" description="HAMP" evidence="10">
    <location>
        <begin position="344"/>
        <end position="397"/>
    </location>
</feature>
<evidence type="ECO:0000313" key="12">
    <source>
        <dbReference type="Proteomes" id="UP000321567"/>
    </source>
</evidence>
<dbReference type="SUPFAM" id="SSF55874">
    <property type="entry name" value="ATPase domain of HSP90 chaperone/DNA topoisomerase II/histidine kinase"/>
    <property type="match status" value="1"/>
</dbReference>
<dbReference type="InterPro" id="IPR003594">
    <property type="entry name" value="HATPase_dom"/>
</dbReference>
<dbReference type="InterPro" id="IPR000014">
    <property type="entry name" value="PAS"/>
</dbReference>